<dbReference type="EMBL" id="CAXAMN010005091">
    <property type="protein sequence ID" value="CAK9012245.1"/>
    <property type="molecule type" value="Genomic_DNA"/>
</dbReference>
<reference evidence="3 4" key="1">
    <citation type="submission" date="2024-02" db="EMBL/GenBank/DDBJ databases">
        <authorList>
            <person name="Chen Y."/>
            <person name="Shah S."/>
            <person name="Dougan E. K."/>
            <person name="Thang M."/>
            <person name="Chan C."/>
        </authorList>
    </citation>
    <scope>NUCLEOTIDE SEQUENCE [LARGE SCALE GENOMIC DNA]</scope>
</reference>
<keyword evidence="4" id="KW-1185">Reference proteome</keyword>
<evidence type="ECO:0000313" key="4">
    <source>
        <dbReference type="Proteomes" id="UP001642484"/>
    </source>
</evidence>
<evidence type="ECO:0000256" key="1">
    <source>
        <dbReference type="SAM" id="Coils"/>
    </source>
</evidence>
<keyword evidence="1" id="KW-0175">Coiled coil</keyword>
<protein>
    <submittedName>
        <fullName evidence="3">Uncharacterized protein</fullName>
    </submittedName>
</protein>
<organism evidence="3 4">
    <name type="scientific">Durusdinium trenchii</name>
    <dbReference type="NCBI Taxonomy" id="1381693"/>
    <lineage>
        <taxon>Eukaryota</taxon>
        <taxon>Sar</taxon>
        <taxon>Alveolata</taxon>
        <taxon>Dinophyceae</taxon>
        <taxon>Suessiales</taxon>
        <taxon>Symbiodiniaceae</taxon>
        <taxon>Durusdinium</taxon>
    </lineage>
</organism>
<dbReference type="Proteomes" id="UP001642484">
    <property type="component" value="Unassembled WGS sequence"/>
</dbReference>
<proteinExistence type="predicted"/>
<evidence type="ECO:0000313" key="3">
    <source>
        <dbReference type="EMBL" id="CAK9012245.1"/>
    </source>
</evidence>
<name>A0ABP0JD82_9DINO</name>
<feature type="compositionally biased region" description="Acidic residues" evidence="2">
    <location>
        <begin position="21"/>
        <end position="31"/>
    </location>
</feature>
<comment type="caution">
    <text evidence="3">The sequence shown here is derived from an EMBL/GenBank/DDBJ whole genome shotgun (WGS) entry which is preliminary data.</text>
</comment>
<feature type="region of interest" description="Disordered" evidence="2">
    <location>
        <begin position="1"/>
        <end position="31"/>
    </location>
</feature>
<gene>
    <name evidence="3" type="ORF">CCMP2556_LOCUS10777</name>
</gene>
<evidence type="ECO:0000256" key="2">
    <source>
        <dbReference type="SAM" id="MobiDB-lite"/>
    </source>
</evidence>
<sequence>MIANSAPDAKGMHDPDTGTLIDDELDGNLDVDPDEITEVEVARQKIRQLMHEQERAADYEDRLARKLQKLDADLASKREEVEGLQRCFPWKDPHGFPKPQSEKVLTAWQLITDEGRFFFRFNMKQLGLMEYLSEKRERETKAKTQEERIREYLTEVLYAKPKQKDKKAEFNLDTVLVSFVKMNESFRYNLAFRVDSGTTIAQLRNSACKSLSSV</sequence>
<feature type="coiled-coil region" evidence="1">
    <location>
        <begin position="42"/>
        <end position="87"/>
    </location>
</feature>
<accession>A0ABP0JD82</accession>